<keyword evidence="1" id="KW-0175">Coiled coil</keyword>
<dbReference type="InterPro" id="IPR038734">
    <property type="entry name" value="YhaN_AAA"/>
</dbReference>
<accession>A0ABW1TN82</accession>
<reference evidence="4" key="1">
    <citation type="journal article" date="2019" name="Int. J. Syst. Evol. Microbiol.">
        <title>The Global Catalogue of Microorganisms (GCM) 10K type strain sequencing project: providing services to taxonomists for standard genome sequencing and annotation.</title>
        <authorList>
            <consortium name="The Broad Institute Genomics Platform"/>
            <consortium name="The Broad Institute Genome Sequencing Center for Infectious Disease"/>
            <person name="Wu L."/>
            <person name="Ma J."/>
        </authorList>
    </citation>
    <scope>NUCLEOTIDE SEQUENCE [LARGE SCALE GENOMIC DNA]</scope>
    <source>
        <strain evidence="4">CCM 8907</strain>
    </source>
</reference>
<gene>
    <name evidence="3" type="ORF">ACFQET_03400</name>
</gene>
<feature type="coiled-coil region" evidence="1">
    <location>
        <begin position="334"/>
        <end position="408"/>
    </location>
</feature>
<dbReference type="SUPFAM" id="SSF52540">
    <property type="entry name" value="P-loop containing nucleoside triphosphate hydrolases"/>
    <property type="match status" value="1"/>
</dbReference>
<name>A0ABW1TN82_9LACO</name>
<keyword evidence="4" id="KW-1185">Reference proteome</keyword>
<dbReference type="PANTHER" id="PTHR41259:SF1">
    <property type="entry name" value="DOUBLE-STRAND BREAK REPAIR RAD50 ATPASE, PUTATIVE-RELATED"/>
    <property type="match status" value="1"/>
</dbReference>
<evidence type="ECO:0000259" key="2">
    <source>
        <dbReference type="Pfam" id="PF13514"/>
    </source>
</evidence>
<protein>
    <submittedName>
        <fullName evidence="3">AAA family ATPase</fullName>
    </submittedName>
</protein>
<dbReference type="InterPro" id="IPR027417">
    <property type="entry name" value="P-loop_NTPase"/>
</dbReference>
<comment type="caution">
    <text evidence="3">The sequence shown here is derived from an EMBL/GenBank/DDBJ whole genome shotgun (WGS) entry which is preliminary data.</text>
</comment>
<organism evidence="3 4">
    <name type="scientific">Levilactobacillus tangyuanensis</name>
    <dbReference type="NCBI Taxonomy" id="2486021"/>
    <lineage>
        <taxon>Bacteria</taxon>
        <taxon>Bacillati</taxon>
        <taxon>Bacillota</taxon>
        <taxon>Bacilli</taxon>
        <taxon>Lactobacillales</taxon>
        <taxon>Lactobacillaceae</taxon>
        <taxon>Levilactobacillus</taxon>
    </lineage>
</organism>
<dbReference type="Gene3D" id="3.40.50.300">
    <property type="entry name" value="P-loop containing nucleotide triphosphate hydrolases"/>
    <property type="match status" value="2"/>
</dbReference>
<feature type="coiled-coil region" evidence="1">
    <location>
        <begin position="183"/>
        <end position="231"/>
    </location>
</feature>
<sequence>MQLKRLTIYGYGKFHDRTFDLTPGLNIMMGPNEAGKSTLTQFITSILFGFPTKKHPERRYEPLDGSQFGGEILLTQAGVDYLVRRVDGPRGGKVTLTNLTTDSPLPAENLERLLSPVDEQLFTQVYSMNEPRLSEVFAASKQALVERLRHVGAVGSDYWLRQAANQEKAADLIYKPLGRNPRLNQQLQEHAELTVKLNKANAAYDTYWTLLQDQQRLRQDQQQQQAALAQQRQASERLAHLASLWPTFEQWRQLQHMAVQPTTGFSQADLTELERLTGQVKAATTGNATLQRSLEKAQAQADLPANFQQYVSVAAQANPLLAQLPKQRQIVTEHDQLRQTQQGLQQRMAVIEQQVANADGTMPRSFPSGVTQNVTSWQAELVKATQKRRRLQQELNQLNEQYRQVQPTSHQRTNPLADKQVGWLAAGLIILVGSLLLPAAPFKLAGALLGVAIGYYGVFIVDSATPASRQLQSITDDIQDTQAQLREGGQRIDQLTSQLDEIGSAYGLDNLPVEQWGAAQAAIHEWDQLTEQLETVTDQLTNGIDQQAAFQQAVGTLFPDLSRRPLSAVLAELSAIDRTRQQLSTRDDELTSLMNRLKQSQVALQTAERDQQVFLQTRNVRSPQAFYERYEASREAQNKRAQQAALANQLGQEAMTRLQQYADQPSLQQAVQAAQSAQQQHQQALDASTSQLATIAGQIDHLTASGTQATLRQRLANLETQMQANAQSWLVQQLVSQWIKATLAAASGDRLPQILQRASGFYGKLTSNRYTEIALTDTDLRVRLATGDWREVSQLSRGTAEQLDLAVKLAFAVVMNERVQMPLIIDDGLVNFDANRRRAAIQVLADLSEQLQIILLTADAAAIQEVPGNIIRLMD</sequence>
<evidence type="ECO:0000313" key="4">
    <source>
        <dbReference type="Proteomes" id="UP001596191"/>
    </source>
</evidence>
<evidence type="ECO:0000256" key="1">
    <source>
        <dbReference type="SAM" id="Coils"/>
    </source>
</evidence>
<dbReference type="PANTHER" id="PTHR41259">
    <property type="entry name" value="DOUBLE-STRAND BREAK REPAIR RAD50 ATPASE, PUTATIVE-RELATED"/>
    <property type="match status" value="1"/>
</dbReference>
<proteinExistence type="predicted"/>
<feature type="domain" description="YhaN AAA" evidence="2">
    <location>
        <begin position="1"/>
        <end position="203"/>
    </location>
</feature>
<dbReference type="Pfam" id="PF13514">
    <property type="entry name" value="AAA_27"/>
    <property type="match status" value="1"/>
</dbReference>
<dbReference type="RefSeq" id="WP_125642597.1">
    <property type="nucleotide sequence ID" value="NZ_JBHSSJ010000003.1"/>
</dbReference>
<evidence type="ECO:0000313" key="3">
    <source>
        <dbReference type="EMBL" id="MFC6274555.1"/>
    </source>
</evidence>
<dbReference type="EMBL" id="JBHSSJ010000003">
    <property type="protein sequence ID" value="MFC6274555.1"/>
    <property type="molecule type" value="Genomic_DNA"/>
</dbReference>
<dbReference type="Proteomes" id="UP001596191">
    <property type="component" value="Unassembled WGS sequence"/>
</dbReference>